<keyword evidence="3" id="KW-1185">Reference proteome</keyword>
<evidence type="ECO:0000256" key="1">
    <source>
        <dbReference type="SAM" id="Phobius"/>
    </source>
</evidence>
<accession>A0A1I2TX13</accession>
<dbReference type="STRING" id="1436961.SAMN05421739_103311"/>
<reference evidence="3" key="1">
    <citation type="submission" date="2016-10" db="EMBL/GenBank/DDBJ databases">
        <authorList>
            <person name="Varghese N."/>
            <person name="Submissions S."/>
        </authorList>
    </citation>
    <scope>NUCLEOTIDE SEQUENCE [LARGE SCALE GENOMIC DNA]</scope>
    <source>
        <strain evidence="3">LP51</strain>
    </source>
</reference>
<evidence type="ECO:0000313" key="3">
    <source>
        <dbReference type="Proteomes" id="UP000198724"/>
    </source>
</evidence>
<organism evidence="2 3">
    <name type="scientific">Pontibacter chinhatensis</name>
    <dbReference type="NCBI Taxonomy" id="1436961"/>
    <lineage>
        <taxon>Bacteria</taxon>
        <taxon>Pseudomonadati</taxon>
        <taxon>Bacteroidota</taxon>
        <taxon>Cytophagia</taxon>
        <taxon>Cytophagales</taxon>
        <taxon>Hymenobacteraceae</taxon>
        <taxon>Pontibacter</taxon>
    </lineage>
</organism>
<feature type="transmembrane region" description="Helical" evidence="1">
    <location>
        <begin position="112"/>
        <end position="129"/>
    </location>
</feature>
<sequence length="225" mass="25883">MLKTITTEVYNGKTKYKKYGLPLAVAVLVIFHAVGFWGLLFSGEPERFQNLTPMNLLLTNTLLFAFHRSWNGGFILFTLLAFAVGFFSEVIGIHTGLLFGDYTYGQALGTKVWEVPLLIGLNWVMLVYSTGHISNYTPWPWWAKAILGTLLMLLLDFFLEPVAMQFDFWSWHTGEIPLSNFIGWFAVAFILQLYFQKARFEKFNPLAPYVYLVQLTFFVSIYVLL</sequence>
<dbReference type="Proteomes" id="UP000198724">
    <property type="component" value="Unassembled WGS sequence"/>
</dbReference>
<dbReference type="AlphaFoldDB" id="A0A1I2TX13"/>
<dbReference type="InterPro" id="IPR007354">
    <property type="entry name" value="CruF-like"/>
</dbReference>
<name>A0A1I2TX13_9BACT</name>
<feature type="transmembrane region" description="Helical" evidence="1">
    <location>
        <begin position="206"/>
        <end position="224"/>
    </location>
</feature>
<protein>
    <submittedName>
        <fullName evidence="2">Putative membrane protein</fullName>
    </submittedName>
</protein>
<dbReference type="PANTHER" id="PTHR39419:SF1">
    <property type="entry name" value="SLL0814 PROTEIN"/>
    <property type="match status" value="1"/>
</dbReference>
<proteinExistence type="predicted"/>
<dbReference type="RefSeq" id="WP_092100966.1">
    <property type="nucleotide sequence ID" value="NZ_FOOT01000003.1"/>
</dbReference>
<dbReference type="PANTHER" id="PTHR39419">
    <property type="entry name" value="SLL0814 PROTEIN"/>
    <property type="match status" value="1"/>
</dbReference>
<keyword evidence="1" id="KW-0812">Transmembrane</keyword>
<keyword evidence="1" id="KW-1133">Transmembrane helix</keyword>
<dbReference type="Pfam" id="PF04240">
    <property type="entry name" value="Caroten_synth"/>
    <property type="match status" value="1"/>
</dbReference>
<evidence type="ECO:0000313" key="2">
    <source>
        <dbReference type="EMBL" id="SFG69418.1"/>
    </source>
</evidence>
<dbReference type="OrthoDB" id="9811293at2"/>
<keyword evidence="1" id="KW-0472">Membrane</keyword>
<dbReference type="EMBL" id="FOOT01000003">
    <property type="protein sequence ID" value="SFG69418.1"/>
    <property type="molecule type" value="Genomic_DNA"/>
</dbReference>
<feature type="transmembrane region" description="Helical" evidence="1">
    <location>
        <begin position="73"/>
        <end position="100"/>
    </location>
</feature>
<gene>
    <name evidence="2" type="ORF">SAMN05421739_103311</name>
</gene>
<feature type="transmembrane region" description="Helical" evidence="1">
    <location>
        <begin position="176"/>
        <end position="194"/>
    </location>
</feature>
<feature type="transmembrane region" description="Helical" evidence="1">
    <location>
        <begin position="21"/>
        <end position="42"/>
    </location>
</feature>
<feature type="transmembrane region" description="Helical" evidence="1">
    <location>
        <begin position="141"/>
        <end position="164"/>
    </location>
</feature>
<feature type="transmembrane region" description="Helical" evidence="1">
    <location>
        <begin position="48"/>
        <end position="66"/>
    </location>
</feature>